<name>A0A0B2SMD9_GLYSO</name>
<gene>
    <name evidence="1" type="ORF">glysoja_040936</name>
</gene>
<dbReference type="AlphaFoldDB" id="A0A0B2SMD9"/>
<evidence type="ECO:0000313" key="1">
    <source>
        <dbReference type="EMBL" id="KHN46018.1"/>
    </source>
</evidence>
<protein>
    <submittedName>
        <fullName evidence="1">Uncharacterized protein</fullName>
    </submittedName>
</protein>
<organism evidence="1">
    <name type="scientific">Glycine soja</name>
    <name type="common">Wild soybean</name>
    <dbReference type="NCBI Taxonomy" id="3848"/>
    <lineage>
        <taxon>Eukaryota</taxon>
        <taxon>Viridiplantae</taxon>
        <taxon>Streptophyta</taxon>
        <taxon>Embryophyta</taxon>
        <taxon>Tracheophyta</taxon>
        <taxon>Spermatophyta</taxon>
        <taxon>Magnoliopsida</taxon>
        <taxon>eudicotyledons</taxon>
        <taxon>Gunneridae</taxon>
        <taxon>Pentapetalae</taxon>
        <taxon>rosids</taxon>
        <taxon>fabids</taxon>
        <taxon>Fabales</taxon>
        <taxon>Fabaceae</taxon>
        <taxon>Papilionoideae</taxon>
        <taxon>50 kb inversion clade</taxon>
        <taxon>NPAAA clade</taxon>
        <taxon>indigoferoid/millettioid clade</taxon>
        <taxon>Phaseoleae</taxon>
        <taxon>Glycine</taxon>
        <taxon>Glycine subgen. Soja</taxon>
    </lineage>
</organism>
<sequence length="101" mass="11683">MLLTLHKPNLTRRNVGSVCEDGCYYGASFKFVEHKSFRECTSVVQPRFRPISCHSVIYYKMMGYTHVSHVLARSLKVSCEAHTSAMLRNIVLQFRPFNILQ</sequence>
<accession>A0A0B2SMD9</accession>
<reference evidence="1" key="1">
    <citation type="submission" date="2014-07" db="EMBL/GenBank/DDBJ databases">
        <title>Identification of a novel salt tolerance gene in wild soybean by whole-genome sequencing.</title>
        <authorList>
            <person name="Lam H.-M."/>
            <person name="Qi X."/>
            <person name="Li M.-W."/>
            <person name="Liu X."/>
            <person name="Xie M."/>
            <person name="Ni M."/>
            <person name="Xu X."/>
        </authorList>
    </citation>
    <scope>NUCLEOTIDE SEQUENCE [LARGE SCALE GENOMIC DNA]</scope>
    <source>
        <tissue evidence="1">Root</tissue>
    </source>
</reference>
<proteinExistence type="predicted"/>
<dbReference type="EMBL" id="KN641523">
    <property type="protein sequence ID" value="KHN46018.1"/>
    <property type="molecule type" value="Genomic_DNA"/>
</dbReference>
<dbReference type="Proteomes" id="UP000053555">
    <property type="component" value="Unassembled WGS sequence"/>
</dbReference>